<evidence type="ECO:0000313" key="3">
    <source>
        <dbReference type="Proteomes" id="UP000283063"/>
    </source>
</evidence>
<proteinExistence type="predicted"/>
<feature type="region of interest" description="Disordered" evidence="1">
    <location>
        <begin position="115"/>
        <end position="170"/>
    </location>
</feature>
<dbReference type="EMBL" id="CP033219">
    <property type="protein sequence ID" value="AZV78898.1"/>
    <property type="molecule type" value="Genomic_DNA"/>
</dbReference>
<feature type="compositionally biased region" description="Acidic residues" evidence="1">
    <location>
        <begin position="115"/>
        <end position="126"/>
    </location>
</feature>
<dbReference type="OrthoDB" id="3674881at2"/>
<dbReference type="KEGG" id="sedi:EBB79_14150"/>
<sequence>MLLDGSAAKEIKQQMALARKRELSFGLCFGKKIENTVFLLHKTKAAKILGKQAKSDGETALVTFGRLTLKGKDLSVALDGKILPGFARKARKMFMVVGLKFNIIVLDPSGQVIESDVDEDDTAEDSAPDKPSAPFSPDLAPEAPQKGETVEDEPSSSEPPSDQPDPLAEKWKTAAAKVEANLAKLGNLPDINLDQVNTFWAAIQKKADSGAYKDALDYIAKLSETMKTVAKDAAVRAKRQAMLEAKWQQASTKLAPLVDEVLAQKSAQSKKIQAVWALIQSKVSASPPDYETALKAVGPLARSISEAREAAVEDSESETVAQEAVEDGETLTAPQQKAPEASPSEAVPPPPDVEAGDSEVDLTEQIGRIEATIKALTDGPIAAYNSLISEAVSQTPNAWTAALQKITKIVSDAKATPTPQTAAKLDVGEKALVGLKQAIATETQAKETFQKALTIFDLRMVPLTSHPKSGAPEIAPEIAKITDIRTDALDKSKAHELKTATDALTAAETVIAATEILADEFAHFVAIDADRKTMADTDRGKVTGAAAVDDPARQMEGLYDAAQVDRAAKKFKDGIVKLDKIAEVFASTAKVKKYKAKYENDRPNAKSWIDHWAGLPAATKLLIATKLAEMDTCYSDSDIATTSDYLVSLQKLGPIWTVIEHLKAEIPTVQLYPPKLAAFETKLTAFKAHDGASGIQVMILKMDADLAAAKAEAALFKFSTATSVLAGTEAQWPATLTQADSCKAYKEKRVVVQGKIDPLKNVPQAANLIEAAKALMAEAAIQALKLDFDDATTILGDAEKRAANAKAAAESSVEVDALHDEAALDNLKKKWDPAFKVFTDIRDKVVAADTASNFSALIAKSQIPAVEAQKAHKAKKHDDARAHLDSAIANLKQALVLIHEHAAYGDIKTSLGTQVAALTPLNVDACLQPHIDKINVLIGEADNLIKPEAYDYKGGEAKLTEARKLVDQAQVDGALYTDIKSNRTKATAVIAAINTKGGAVATQLAHRITDIQKLLDDGAALQVAEDFKGAAAKALAAANWELPTNEDIKTLDLAVRRENLYFNVKRPTLVGPGNEAAIHQIARADADRVQFNAMKAAHTYSAAGAMLVKAARKIIACEALMVQVRLYTPALADAKAAVELLDGERNAATAAMIKEVEDKFAAAKVDDTKTDLTENSYSQATKVLLEVTTLAKALLVKLKGSSDYEVARKAAREKLDEALGHKHADAIDAQLIRLTTKYDNLVKLAPSDYPTAKKMAEEVTSSAEEAIKTAGNHAILEAVNATIGGDEDSAPWWPQVQAAKLSIKYVGSKEHADVAKTYLDAANTEIESCQKDGLSPKDAKSHLLAALEACNTADEIMSQYAFFVQEIARARSALLPVSNHGEKAYVTTDIAEIEKLLVRAETTAKTGQNFDKVSADIEAAIARIKAAMILADLHKDYTDLRAKPEVEPRLAELEGHEHRYAIKASIDTLRKKLADAAAQVVARDPAAAIKLLEEARAIGTSAFVMAQMRADTPPDEKDIAEILSRPNGADELDAMIDNLEPEAQRAVVKVAFKARFGCDIENFNNKAMAPANLVGDLNLEGPNIVAFYKAMQDLPKDHTLDNDSMSKFSVIDSPDGASFYRGREKRVVMQEGDASTSSNYPFGSEDAVGSLDDAATPEERAELEKCKPANEDPVTFFNWNTLHEVGHAVDDKNGFMSSKGSGKDFGGWTEYGGDVSVIAEKLATKFQYDKAYISEYMAHKKNPYTPAKPGDETCTDEEWESRRINVRAHIDKASEGANPWSSMTIAKALAIGGVVYQESYPNTWTSYLLASRSKGITGYQFRAPGEWFSEMYAAYYSGKLKPNHPAVSWLAKL</sequence>
<protein>
    <submittedName>
        <fullName evidence="2">Uncharacterized protein</fullName>
    </submittedName>
</protein>
<dbReference type="RefSeq" id="WP_127749450.1">
    <property type="nucleotide sequence ID" value="NZ_CP033219.1"/>
</dbReference>
<accession>A0A3T0N4F4</accession>
<evidence type="ECO:0000256" key="1">
    <source>
        <dbReference type="SAM" id="MobiDB-lite"/>
    </source>
</evidence>
<keyword evidence="3" id="KW-1185">Reference proteome</keyword>
<dbReference type="Proteomes" id="UP000283063">
    <property type="component" value="Chromosome"/>
</dbReference>
<organism evidence="2 3">
    <name type="scientific">Parasedimentitalea marina</name>
    <dbReference type="NCBI Taxonomy" id="2483033"/>
    <lineage>
        <taxon>Bacteria</taxon>
        <taxon>Pseudomonadati</taxon>
        <taxon>Pseudomonadota</taxon>
        <taxon>Alphaproteobacteria</taxon>
        <taxon>Rhodobacterales</taxon>
        <taxon>Paracoccaceae</taxon>
        <taxon>Parasedimentitalea</taxon>
    </lineage>
</organism>
<name>A0A3T0N4F4_9RHOB</name>
<feature type="compositionally biased region" description="Low complexity" evidence="1">
    <location>
        <begin position="156"/>
        <end position="166"/>
    </location>
</feature>
<evidence type="ECO:0000313" key="2">
    <source>
        <dbReference type="EMBL" id="AZV78898.1"/>
    </source>
</evidence>
<feature type="region of interest" description="Disordered" evidence="1">
    <location>
        <begin position="309"/>
        <end position="358"/>
    </location>
</feature>
<reference evidence="2 3" key="1">
    <citation type="submission" date="2018-10" db="EMBL/GenBank/DDBJ databases">
        <title>Parasedimentitalea marina sp. nov., a psychrophilic bacterium isolated from deep seawater of the New Britain Trench.</title>
        <authorList>
            <person name="Cao J."/>
        </authorList>
    </citation>
    <scope>NUCLEOTIDE SEQUENCE [LARGE SCALE GENOMIC DNA]</scope>
    <source>
        <strain evidence="2 3">W43</strain>
    </source>
</reference>
<gene>
    <name evidence="2" type="ORF">EBB79_14150</name>
</gene>